<evidence type="ECO:0000259" key="5">
    <source>
        <dbReference type="Pfam" id="PF00394"/>
    </source>
</evidence>
<dbReference type="CDD" id="cd04205">
    <property type="entry name" value="CuRO_2_LCC_like"/>
    <property type="match status" value="1"/>
</dbReference>
<evidence type="ECO:0000259" key="7">
    <source>
        <dbReference type="Pfam" id="PF07732"/>
    </source>
</evidence>
<dbReference type="STRING" id="101127.A0A1X2G901"/>
<dbReference type="InterPro" id="IPR011707">
    <property type="entry name" value="Cu-oxidase-like_N"/>
</dbReference>
<evidence type="ECO:0000256" key="1">
    <source>
        <dbReference type="ARBA" id="ARBA00010609"/>
    </source>
</evidence>
<dbReference type="Proteomes" id="UP000242146">
    <property type="component" value="Unassembled WGS sequence"/>
</dbReference>
<feature type="domain" description="Plastocyanin-like" evidence="6">
    <location>
        <begin position="422"/>
        <end position="550"/>
    </location>
</feature>
<dbReference type="InterPro" id="IPR008972">
    <property type="entry name" value="Cupredoxin"/>
</dbReference>
<dbReference type="AlphaFoldDB" id="A0A1X2G901"/>
<dbReference type="EMBL" id="MCGT01000030">
    <property type="protein sequence ID" value="ORX48199.1"/>
    <property type="molecule type" value="Genomic_DNA"/>
</dbReference>
<sequence length="556" mass="62921">IKVFDLHISQAHIDPDCSDVPILSMLVNDQMPGPPIEVTQNDRVRINVYNDLPTLSHNSTENDLTIHFHGIRQYQTVHADGVPYITQDPIRPGQTYTHDFRLVNQAGTFFYHAHYGLKEQTVFGAFVVHEAEPLPFDIDDERTIQLSEWWHRSVPDFEDYLMTSRFKLIPEAESVLINGQTLFNDTHPPSDLSGQCHGHSVISVNPDKTYRFRIIGATTFRTLYFAIAGHNMTVIEVDGEATKPYTLTALEVTPGQRFSVLVHTQKNPTHHDYLIATQRAWSDSEVDRHSNGNAILRYTTEKKDKPGSFAKVAASSMDHTSFSWPKDRVGWIWDDLEPIYGADPVVNKAPSRTLVMRAAEKHMGDGSVRWFINDKAFLESGHQNLLANLVSGKRPRPMSMHRYRNLDSLLSQSISNPLDSGYDPALGTYPIAHYEIIDLVLVSTHAPGAPCRSHPWHTHGHSHFEIARGPGDYNETLHGHWRNSLSPLHRDITLVYPWVDPELEAKYKNSGNPIACGWSKIRLVADNSGIWAVHCHNTPHMMMGMGFILEEGQEMI</sequence>
<dbReference type="InterPro" id="IPR045087">
    <property type="entry name" value="Cu-oxidase_fam"/>
</dbReference>
<dbReference type="PANTHER" id="PTHR11709">
    <property type="entry name" value="MULTI-COPPER OXIDASE"/>
    <property type="match status" value="1"/>
</dbReference>
<dbReference type="InterPro" id="IPR001117">
    <property type="entry name" value="Cu-oxidase_2nd"/>
</dbReference>
<dbReference type="FunFam" id="2.60.40.420:FF:000045">
    <property type="entry name" value="Laccase 2"/>
    <property type="match status" value="1"/>
</dbReference>
<evidence type="ECO:0000256" key="3">
    <source>
        <dbReference type="ARBA" id="ARBA00023002"/>
    </source>
</evidence>
<feature type="domain" description="Plastocyanin-like" evidence="5">
    <location>
        <begin position="141"/>
        <end position="299"/>
    </location>
</feature>
<name>A0A1X2G901_9FUNG</name>
<dbReference type="PANTHER" id="PTHR11709:SF394">
    <property type="entry name" value="FI03373P-RELATED"/>
    <property type="match status" value="1"/>
</dbReference>
<dbReference type="GO" id="GO:0016491">
    <property type="term" value="F:oxidoreductase activity"/>
    <property type="evidence" value="ECO:0007669"/>
    <property type="project" value="UniProtKB-KW"/>
</dbReference>
<feature type="non-terminal residue" evidence="8">
    <location>
        <position position="556"/>
    </location>
</feature>
<dbReference type="Pfam" id="PF00394">
    <property type="entry name" value="Cu-oxidase"/>
    <property type="match status" value="1"/>
</dbReference>
<evidence type="ECO:0000313" key="9">
    <source>
        <dbReference type="Proteomes" id="UP000242146"/>
    </source>
</evidence>
<evidence type="ECO:0000256" key="4">
    <source>
        <dbReference type="ARBA" id="ARBA00023008"/>
    </source>
</evidence>
<dbReference type="InterPro" id="IPR011706">
    <property type="entry name" value="Cu-oxidase_C"/>
</dbReference>
<dbReference type="InterPro" id="IPR002355">
    <property type="entry name" value="Cu_oxidase_Cu_BS"/>
</dbReference>
<reference evidence="8 9" key="1">
    <citation type="submission" date="2016-07" db="EMBL/GenBank/DDBJ databases">
        <title>Pervasive Adenine N6-methylation of Active Genes in Fungi.</title>
        <authorList>
            <consortium name="DOE Joint Genome Institute"/>
            <person name="Mondo S.J."/>
            <person name="Dannebaum R.O."/>
            <person name="Kuo R.C."/>
            <person name="Labutti K."/>
            <person name="Haridas S."/>
            <person name="Kuo A."/>
            <person name="Salamov A."/>
            <person name="Ahrendt S.R."/>
            <person name="Lipzen A."/>
            <person name="Sullivan W."/>
            <person name="Andreopoulos W.B."/>
            <person name="Clum A."/>
            <person name="Lindquist E."/>
            <person name="Daum C."/>
            <person name="Ramamoorthy G.K."/>
            <person name="Gryganskyi A."/>
            <person name="Culley D."/>
            <person name="Magnuson J.K."/>
            <person name="James T.Y."/>
            <person name="O'Malley M.A."/>
            <person name="Stajich J.E."/>
            <person name="Spatafora J.W."/>
            <person name="Visel A."/>
            <person name="Grigoriev I.V."/>
        </authorList>
    </citation>
    <scope>NUCLEOTIDE SEQUENCE [LARGE SCALE GENOMIC DNA]</scope>
    <source>
        <strain evidence="8 9">NRRL 3301</strain>
    </source>
</reference>
<evidence type="ECO:0000259" key="6">
    <source>
        <dbReference type="Pfam" id="PF07731"/>
    </source>
</evidence>
<evidence type="ECO:0000256" key="2">
    <source>
        <dbReference type="ARBA" id="ARBA00022723"/>
    </source>
</evidence>
<dbReference type="Gene3D" id="2.60.40.420">
    <property type="entry name" value="Cupredoxins - blue copper proteins"/>
    <property type="match status" value="3"/>
</dbReference>
<dbReference type="PROSITE" id="PS00080">
    <property type="entry name" value="MULTICOPPER_OXIDASE2"/>
    <property type="match status" value="1"/>
</dbReference>
<dbReference type="Pfam" id="PF07731">
    <property type="entry name" value="Cu-oxidase_2"/>
    <property type="match status" value="1"/>
</dbReference>
<accession>A0A1X2G901</accession>
<proteinExistence type="inferred from homology"/>
<dbReference type="SUPFAM" id="SSF49503">
    <property type="entry name" value="Cupredoxins"/>
    <property type="match status" value="3"/>
</dbReference>
<evidence type="ECO:0008006" key="10">
    <source>
        <dbReference type="Google" id="ProtNLM"/>
    </source>
</evidence>
<dbReference type="InterPro" id="IPR033138">
    <property type="entry name" value="Cu_oxidase_CS"/>
</dbReference>
<dbReference type="CDD" id="cd04206">
    <property type="entry name" value="CuRO_1_LCC_like"/>
    <property type="match status" value="1"/>
</dbReference>
<protein>
    <recommendedName>
        <fullName evidence="10">Cupredoxin</fullName>
    </recommendedName>
</protein>
<dbReference type="OrthoDB" id="2121828at2759"/>
<keyword evidence="4" id="KW-0186">Copper</keyword>
<dbReference type="PROSITE" id="PS00079">
    <property type="entry name" value="MULTICOPPER_OXIDASE1"/>
    <property type="match status" value="1"/>
</dbReference>
<comment type="similarity">
    <text evidence="1">Belongs to the multicopper oxidase family.</text>
</comment>
<comment type="caution">
    <text evidence="8">The sequence shown here is derived from an EMBL/GenBank/DDBJ whole genome shotgun (WGS) entry which is preliminary data.</text>
</comment>
<keyword evidence="3" id="KW-0560">Oxidoreductase</keyword>
<feature type="non-terminal residue" evidence="8">
    <location>
        <position position="1"/>
    </location>
</feature>
<feature type="domain" description="Plastocyanin-like" evidence="7">
    <location>
        <begin position="23"/>
        <end position="131"/>
    </location>
</feature>
<gene>
    <name evidence="8" type="ORF">DM01DRAFT_244768</name>
</gene>
<evidence type="ECO:0000313" key="8">
    <source>
        <dbReference type="EMBL" id="ORX48199.1"/>
    </source>
</evidence>
<keyword evidence="2" id="KW-0479">Metal-binding</keyword>
<dbReference type="GO" id="GO:0005507">
    <property type="term" value="F:copper ion binding"/>
    <property type="evidence" value="ECO:0007669"/>
    <property type="project" value="InterPro"/>
</dbReference>
<organism evidence="8 9">
    <name type="scientific">Hesseltinella vesiculosa</name>
    <dbReference type="NCBI Taxonomy" id="101127"/>
    <lineage>
        <taxon>Eukaryota</taxon>
        <taxon>Fungi</taxon>
        <taxon>Fungi incertae sedis</taxon>
        <taxon>Mucoromycota</taxon>
        <taxon>Mucoromycotina</taxon>
        <taxon>Mucoromycetes</taxon>
        <taxon>Mucorales</taxon>
        <taxon>Cunninghamellaceae</taxon>
        <taxon>Hesseltinella</taxon>
    </lineage>
</organism>
<dbReference type="Pfam" id="PF07732">
    <property type="entry name" value="Cu-oxidase_3"/>
    <property type="match status" value="1"/>
</dbReference>
<keyword evidence="9" id="KW-1185">Reference proteome</keyword>